<name>A0ABV8LXV9_9ACTN</name>
<evidence type="ECO:0000313" key="2">
    <source>
        <dbReference type="Proteomes" id="UP001595816"/>
    </source>
</evidence>
<dbReference type="RefSeq" id="WP_253763047.1">
    <property type="nucleotide sequence ID" value="NZ_JAMZDZ010000001.1"/>
</dbReference>
<comment type="caution">
    <text evidence="1">The sequence shown here is derived from an EMBL/GenBank/DDBJ whole genome shotgun (WGS) entry which is preliminary data.</text>
</comment>
<sequence>MSGWTAEELDRIDHTDELELASQRRDGTLRDPVTMWVVRDGDDLYVRSMHGRAGKWFRGTQVRDAGHIRSGGVDRDVSFVVDDGKALNDRIDKAYTSKYGRYGANIVGGVVNPDSRAATIRLVPTA</sequence>
<proteinExistence type="predicted"/>
<evidence type="ECO:0000313" key="1">
    <source>
        <dbReference type="EMBL" id="MFC4135168.1"/>
    </source>
</evidence>
<dbReference type="Pfam" id="PF10012">
    <property type="entry name" value="DUF2255"/>
    <property type="match status" value="1"/>
</dbReference>
<dbReference type="EMBL" id="JBHSAY010000020">
    <property type="protein sequence ID" value="MFC4135168.1"/>
    <property type="molecule type" value="Genomic_DNA"/>
</dbReference>
<keyword evidence="2" id="KW-1185">Reference proteome</keyword>
<dbReference type="InterPro" id="IPR016888">
    <property type="entry name" value="UCP028498"/>
</dbReference>
<organism evidence="1 2">
    <name type="scientific">Hamadaea flava</name>
    <dbReference type="NCBI Taxonomy" id="1742688"/>
    <lineage>
        <taxon>Bacteria</taxon>
        <taxon>Bacillati</taxon>
        <taxon>Actinomycetota</taxon>
        <taxon>Actinomycetes</taxon>
        <taxon>Micromonosporales</taxon>
        <taxon>Micromonosporaceae</taxon>
        <taxon>Hamadaea</taxon>
    </lineage>
</organism>
<protein>
    <submittedName>
        <fullName evidence="1">DUF2255 family protein</fullName>
    </submittedName>
</protein>
<dbReference type="Proteomes" id="UP001595816">
    <property type="component" value="Unassembled WGS sequence"/>
</dbReference>
<accession>A0ABV8LXV9</accession>
<gene>
    <name evidence="1" type="ORF">ACFOZ4_31540</name>
</gene>
<reference evidence="2" key="1">
    <citation type="journal article" date="2019" name="Int. J. Syst. Evol. Microbiol.">
        <title>The Global Catalogue of Microorganisms (GCM) 10K type strain sequencing project: providing services to taxonomists for standard genome sequencing and annotation.</title>
        <authorList>
            <consortium name="The Broad Institute Genomics Platform"/>
            <consortium name="The Broad Institute Genome Sequencing Center for Infectious Disease"/>
            <person name="Wu L."/>
            <person name="Ma J."/>
        </authorList>
    </citation>
    <scope>NUCLEOTIDE SEQUENCE [LARGE SCALE GENOMIC DNA]</scope>
    <source>
        <strain evidence="2">CGMCC 4.7289</strain>
    </source>
</reference>